<dbReference type="InterPro" id="IPR048970">
    <property type="entry name" value="OB_Ssb-like"/>
</dbReference>
<organism evidence="2 3">
    <name type="scientific">Lactuca saligna</name>
    <name type="common">Willowleaf lettuce</name>
    <dbReference type="NCBI Taxonomy" id="75948"/>
    <lineage>
        <taxon>Eukaryota</taxon>
        <taxon>Viridiplantae</taxon>
        <taxon>Streptophyta</taxon>
        <taxon>Embryophyta</taxon>
        <taxon>Tracheophyta</taxon>
        <taxon>Spermatophyta</taxon>
        <taxon>Magnoliopsida</taxon>
        <taxon>eudicotyledons</taxon>
        <taxon>Gunneridae</taxon>
        <taxon>Pentapetalae</taxon>
        <taxon>asterids</taxon>
        <taxon>campanulids</taxon>
        <taxon>Asterales</taxon>
        <taxon>Asteraceae</taxon>
        <taxon>Cichorioideae</taxon>
        <taxon>Cichorieae</taxon>
        <taxon>Lactucinae</taxon>
        <taxon>Lactuca</taxon>
    </lineage>
</organism>
<dbReference type="SUPFAM" id="SSF50249">
    <property type="entry name" value="Nucleic acid-binding proteins"/>
    <property type="match status" value="1"/>
</dbReference>
<feature type="domain" description="Single-stranded DNA binding protein Ssb-like OB fold" evidence="1">
    <location>
        <begin position="13"/>
        <end position="103"/>
    </location>
</feature>
<dbReference type="Proteomes" id="UP001177003">
    <property type="component" value="Chromosome 8"/>
</dbReference>
<gene>
    <name evidence="2" type="ORF">LSALG_LOCUS38802</name>
</gene>
<dbReference type="AlphaFoldDB" id="A0AA35ZWL4"/>
<protein>
    <recommendedName>
        <fullName evidence="1">Single-stranded DNA binding protein Ssb-like OB fold domain-containing protein</fullName>
    </recommendedName>
</protein>
<dbReference type="PANTHER" id="PTHR31472">
    <property type="entry name" value="OS05G0244600 PROTEIN"/>
    <property type="match status" value="1"/>
</dbReference>
<dbReference type="InterPro" id="IPR012340">
    <property type="entry name" value="NA-bd_OB-fold"/>
</dbReference>
<dbReference type="PANTHER" id="PTHR31472:SF13">
    <property type="entry name" value="OB DOMAIN-CONTAINING PROTEIN"/>
    <property type="match status" value="1"/>
</dbReference>
<sequence>MGVMQGLTKIDQLRPGAVGLDLIVKVVNSKAIMLRGRNGNQGSNMRLAECLVGDESGIIIFTARNDQVNLMKEGNTVSLKNAKIDMYKGSMRLSVDRWGHLEVTSPNHISVKEDNNLSLIEFELISVQE</sequence>
<evidence type="ECO:0000313" key="3">
    <source>
        <dbReference type="Proteomes" id="UP001177003"/>
    </source>
</evidence>
<evidence type="ECO:0000313" key="2">
    <source>
        <dbReference type="EMBL" id="CAI9300141.1"/>
    </source>
</evidence>
<dbReference type="CDD" id="cd04491">
    <property type="entry name" value="SoSSB_OBF"/>
    <property type="match status" value="1"/>
</dbReference>
<accession>A0AA35ZWL4</accession>
<dbReference type="EMBL" id="OX465084">
    <property type="protein sequence ID" value="CAI9300141.1"/>
    <property type="molecule type" value="Genomic_DNA"/>
</dbReference>
<evidence type="ECO:0000259" key="1">
    <source>
        <dbReference type="Pfam" id="PF21473"/>
    </source>
</evidence>
<dbReference type="Pfam" id="PF21473">
    <property type="entry name" value="OB_Ssb-like"/>
    <property type="match status" value="1"/>
</dbReference>
<dbReference type="Gene3D" id="2.40.50.140">
    <property type="entry name" value="Nucleic acid-binding proteins"/>
    <property type="match status" value="1"/>
</dbReference>
<reference evidence="2" key="1">
    <citation type="submission" date="2023-04" db="EMBL/GenBank/DDBJ databases">
        <authorList>
            <person name="Vijverberg K."/>
            <person name="Xiong W."/>
            <person name="Schranz E."/>
        </authorList>
    </citation>
    <scope>NUCLEOTIDE SEQUENCE</scope>
</reference>
<keyword evidence="3" id="KW-1185">Reference proteome</keyword>
<name>A0AA35ZWL4_LACSI</name>
<proteinExistence type="predicted"/>